<dbReference type="PANTHER" id="PTHR34934:SF1">
    <property type="entry name" value="FLAVIN-DEPENDENT THYMIDYLATE SYNTHASE"/>
    <property type="match status" value="1"/>
</dbReference>
<protein>
    <submittedName>
        <fullName evidence="1">Thymidylate synthase complementing protein</fullName>
    </submittedName>
</protein>
<sequence>MELINPSVEMITEKDIYKRIELAGRTCYKSEEKIKEDSAKKFVRAMIKSNHTAMLEHASIVFQVDSYFVWETIKRCNIRYLNLTECYVPTGYNNQERRLLVSGNIRAINESENPFLLQAMVNAGYGDAVYGDPTVATDKEYDVEVRVVNLIDLENIQREEILNHYYPSFRCITDRAVTHEMVRHRQASFAQESQRYVNYEKKGGVEFIKPYWYDSASANEKISFKFSLQNSEGIYKELIEAGLKPQEARGVLPNATKTEIVMTAPMYEWQHFLNLRYFGTTGAPHPDIKNIAKYIHDYLKDDMIVSKYGAIVL</sequence>
<reference evidence="1" key="1">
    <citation type="journal article" date="2021" name="Proc. Natl. Acad. Sci. U.S.A.">
        <title>A Catalog of Tens of Thousands of Viruses from Human Metagenomes Reveals Hidden Associations with Chronic Diseases.</title>
        <authorList>
            <person name="Tisza M.J."/>
            <person name="Buck C.B."/>
        </authorList>
    </citation>
    <scope>NUCLEOTIDE SEQUENCE</scope>
    <source>
        <strain evidence="1">CtgN495</strain>
    </source>
</reference>
<dbReference type="CDD" id="cd20175">
    <property type="entry name" value="ThyX"/>
    <property type="match status" value="1"/>
</dbReference>
<dbReference type="GO" id="GO:0006231">
    <property type="term" value="P:dTMP biosynthetic process"/>
    <property type="evidence" value="ECO:0007669"/>
    <property type="project" value="InterPro"/>
</dbReference>
<dbReference type="InterPro" id="IPR036098">
    <property type="entry name" value="Thymidylate_synthase_ThyX_sf"/>
</dbReference>
<dbReference type="PANTHER" id="PTHR34934">
    <property type="entry name" value="FLAVIN-DEPENDENT THYMIDYLATE SYNTHASE"/>
    <property type="match status" value="1"/>
</dbReference>
<dbReference type="GO" id="GO:0070402">
    <property type="term" value="F:NADPH binding"/>
    <property type="evidence" value="ECO:0007669"/>
    <property type="project" value="TreeGrafter"/>
</dbReference>
<dbReference type="SUPFAM" id="SSF69796">
    <property type="entry name" value="Thymidylate synthase-complementing protein Thy1"/>
    <property type="match status" value="2"/>
</dbReference>
<dbReference type="PROSITE" id="PS51331">
    <property type="entry name" value="THYX"/>
    <property type="match status" value="1"/>
</dbReference>
<dbReference type="Gene3D" id="3.30.1360.170">
    <property type="match status" value="2"/>
</dbReference>
<dbReference type="InterPro" id="IPR003669">
    <property type="entry name" value="Thymidylate_synthase_ThyX"/>
</dbReference>
<dbReference type="EMBL" id="BK016063">
    <property type="protein sequence ID" value="DAF92089.1"/>
    <property type="molecule type" value="Genomic_DNA"/>
</dbReference>
<dbReference type="GO" id="GO:0004799">
    <property type="term" value="F:thymidylate synthase activity"/>
    <property type="evidence" value="ECO:0007669"/>
    <property type="project" value="TreeGrafter"/>
</dbReference>
<dbReference type="GO" id="GO:0050660">
    <property type="term" value="F:flavin adenine dinucleotide binding"/>
    <property type="evidence" value="ECO:0007669"/>
    <property type="project" value="InterPro"/>
</dbReference>
<organism evidence="1">
    <name type="scientific">Siphoviridae sp. ctgN495</name>
    <dbReference type="NCBI Taxonomy" id="2825608"/>
    <lineage>
        <taxon>Viruses</taxon>
        <taxon>Duplodnaviria</taxon>
        <taxon>Heunggongvirae</taxon>
        <taxon>Uroviricota</taxon>
        <taxon>Caudoviricetes</taxon>
    </lineage>
</organism>
<evidence type="ECO:0000313" key="1">
    <source>
        <dbReference type="EMBL" id="DAF92089.1"/>
    </source>
</evidence>
<dbReference type="GO" id="GO:0050797">
    <property type="term" value="F:thymidylate synthase (FAD) activity"/>
    <property type="evidence" value="ECO:0007669"/>
    <property type="project" value="InterPro"/>
</dbReference>
<proteinExistence type="predicted"/>
<name>A0A8S5UC91_9CAUD</name>
<accession>A0A8S5UC91</accession>
<dbReference type="Pfam" id="PF02511">
    <property type="entry name" value="Thy1"/>
    <property type="match status" value="2"/>
</dbReference>